<evidence type="ECO:0000256" key="1">
    <source>
        <dbReference type="SAM" id="MobiDB-lite"/>
    </source>
</evidence>
<name>A0A2M8EWJ2_9BACT</name>
<organism evidence="3 4">
    <name type="scientific">Candidatus Roizmanbacteria bacterium CG_4_9_14_0_2_um_filter_39_13</name>
    <dbReference type="NCBI Taxonomy" id="1974839"/>
    <lineage>
        <taxon>Bacteria</taxon>
        <taxon>Candidatus Roizmaniibacteriota</taxon>
    </lineage>
</organism>
<feature type="transmembrane region" description="Helical" evidence="2">
    <location>
        <begin position="338"/>
        <end position="359"/>
    </location>
</feature>
<proteinExistence type="predicted"/>
<accession>A0A2M8EWJ2</accession>
<evidence type="ECO:0000313" key="3">
    <source>
        <dbReference type="EMBL" id="PJC30240.1"/>
    </source>
</evidence>
<reference evidence="4" key="1">
    <citation type="submission" date="2017-09" db="EMBL/GenBank/DDBJ databases">
        <title>Depth-based differentiation of microbial function through sediment-hosted aquifers and enrichment of novel symbionts in the deep terrestrial subsurface.</title>
        <authorList>
            <person name="Probst A.J."/>
            <person name="Ladd B."/>
            <person name="Jarett J.K."/>
            <person name="Geller-Mcgrath D.E."/>
            <person name="Sieber C.M.K."/>
            <person name="Emerson J.B."/>
            <person name="Anantharaman K."/>
            <person name="Thomas B.C."/>
            <person name="Malmstrom R."/>
            <person name="Stieglmeier M."/>
            <person name="Klingl A."/>
            <person name="Woyke T."/>
            <person name="Ryan C.M."/>
            <person name="Banfield J.F."/>
        </authorList>
    </citation>
    <scope>NUCLEOTIDE SEQUENCE [LARGE SCALE GENOMIC DNA]</scope>
</reference>
<dbReference type="Proteomes" id="UP000231383">
    <property type="component" value="Unassembled WGS sequence"/>
</dbReference>
<keyword evidence="2" id="KW-0472">Membrane</keyword>
<dbReference type="EMBL" id="PFSC01000176">
    <property type="protein sequence ID" value="PJC30240.1"/>
    <property type="molecule type" value="Genomic_DNA"/>
</dbReference>
<feature type="region of interest" description="Disordered" evidence="1">
    <location>
        <begin position="244"/>
        <end position="265"/>
    </location>
</feature>
<comment type="caution">
    <text evidence="3">The sequence shown here is derived from an EMBL/GenBank/DDBJ whole genome shotgun (WGS) entry which is preliminary data.</text>
</comment>
<sequence length="710" mass="79123">MGFSLLFFKKKSKKSIYFGLYITDSSACGFVFEVTNSQTYIISQNTYSLTSGFDKILEDIDNLISELELKTNQHLSQTIFFLHSWMIDADTYEIKDPYKNIIKQLSKDLELEPLGYIDVKEALEQYFLENSIVNTVAIEVNKTKLGVSIIKGGRVIHEQYIARTDEVGDDLNSIFKELPKHVLLPGTMKVFGDEDKAEISSKLAAYEWDSDVFPEHPIIEVIKQDELNQTLVETFAKEMLGNISSNENGEAHSKESGQGQDSQNNTHFGFVEGKDILSTPKPQVQESSPISNVTLPFDGAPEVDVANIAEKKTPFSSLKNMFSSKNTSKSEGSSKKKMIIVSTIIALSIVSVMGIYEYFLHTLHIRIYLKSKTVDQTFDIDIPIKDTASNELAVLQKSISNEYSNKKNTTGSREIGDSATGTVLFISKDNTERIFPRGTELKKNELVFLTDTEVKVPASKLNENNDVETGKAKVSVTAKDIGEVYNIPKDTQLQVESLPTSLFLAIAENAFKGGSKKEVSTISTKDMETLKSEAEKQAEKNTENVLGDHISSDEIVIPKLTKVSVAGAKFSGEVGEEANSLSITAKSEVKYFTIQKDALLTSLQGLFSKELSSDYKVDPENIEYSIENIDENKNEVVLTVDAIATTHKDIELDKVKSDSRLQMLGSLEEKLKQKYEIETIEVETSFGWMPFLSSWSPLFSKNISISTSVR</sequence>
<evidence type="ECO:0000256" key="2">
    <source>
        <dbReference type="SAM" id="Phobius"/>
    </source>
</evidence>
<keyword evidence="2" id="KW-1133">Transmembrane helix</keyword>
<keyword evidence="2" id="KW-0812">Transmembrane</keyword>
<feature type="compositionally biased region" description="Polar residues" evidence="1">
    <location>
        <begin position="256"/>
        <end position="265"/>
    </location>
</feature>
<evidence type="ECO:0008006" key="5">
    <source>
        <dbReference type="Google" id="ProtNLM"/>
    </source>
</evidence>
<evidence type="ECO:0000313" key="4">
    <source>
        <dbReference type="Proteomes" id="UP000231383"/>
    </source>
</evidence>
<protein>
    <recommendedName>
        <fullName evidence="5">Baseplate protein J-like domain-containing protein</fullName>
    </recommendedName>
</protein>
<dbReference type="AlphaFoldDB" id="A0A2M8EWJ2"/>
<gene>
    <name evidence="3" type="ORF">CO051_06755</name>
</gene>